<dbReference type="SUPFAM" id="SSF143880">
    <property type="entry name" value="NE0471 N-terminal domain-like"/>
    <property type="match status" value="1"/>
</dbReference>
<dbReference type="EMBL" id="CP001087">
    <property type="protein sequence ID" value="ACN14047.1"/>
    <property type="molecule type" value="Genomic_DNA"/>
</dbReference>
<protein>
    <recommendedName>
        <fullName evidence="3">DUF2442 domain-containing protein</fullName>
    </recommendedName>
</protein>
<gene>
    <name evidence="1" type="ordered locus">HRM2_09350</name>
</gene>
<accession>C0QKH6</accession>
<dbReference type="Pfam" id="PF10387">
    <property type="entry name" value="DUF2442"/>
    <property type="match status" value="1"/>
</dbReference>
<dbReference type="AlphaFoldDB" id="C0QKH6"/>
<dbReference type="KEGG" id="dat:HRM2_09350"/>
<dbReference type="HOGENOM" id="CLU_153045_5_0_7"/>
<name>C0QKH6_DESAH</name>
<evidence type="ECO:0000313" key="2">
    <source>
        <dbReference type="Proteomes" id="UP000000442"/>
    </source>
</evidence>
<evidence type="ECO:0008006" key="3">
    <source>
        <dbReference type="Google" id="ProtNLM"/>
    </source>
</evidence>
<proteinExistence type="predicted"/>
<dbReference type="RefSeq" id="WP_012663287.1">
    <property type="nucleotide sequence ID" value="NC_012108.1"/>
</dbReference>
<reference evidence="1 2" key="1">
    <citation type="journal article" date="2009" name="Environ. Microbiol.">
        <title>Genome sequence of Desulfobacterium autotrophicum HRM2, a marine sulfate reducer oxidizing organic carbon completely to carbon dioxide.</title>
        <authorList>
            <person name="Strittmatter A.W."/>
            <person name="Liesegang H."/>
            <person name="Rabus R."/>
            <person name="Decker I."/>
            <person name="Amann J."/>
            <person name="Andres S."/>
            <person name="Henne A."/>
            <person name="Fricke W.F."/>
            <person name="Martinez-Arias R."/>
            <person name="Bartels D."/>
            <person name="Goesmann A."/>
            <person name="Krause L."/>
            <person name="Puehler A."/>
            <person name="Klenk H.P."/>
            <person name="Richter M."/>
            <person name="Schuler M."/>
            <person name="Gloeckner F.O."/>
            <person name="Meyerdierks A."/>
            <person name="Gottschalk G."/>
            <person name="Amann R."/>
        </authorList>
    </citation>
    <scope>NUCLEOTIDE SEQUENCE [LARGE SCALE GENOMIC DNA]</scope>
    <source>
        <strain evidence="2">ATCC 43914 / DSM 3382 / HRM2</strain>
    </source>
</reference>
<dbReference type="Proteomes" id="UP000000442">
    <property type="component" value="Chromosome"/>
</dbReference>
<organism evidence="1 2">
    <name type="scientific">Desulforapulum autotrophicum (strain ATCC 43914 / DSM 3382 / VKM B-1955 / HRM2)</name>
    <name type="common">Desulfobacterium autotrophicum</name>
    <dbReference type="NCBI Taxonomy" id="177437"/>
    <lineage>
        <taxon>Bacteria</taxon>
        <taxon>Pseudomonadati</taxon>
        <taxon>Thermodesulfobacteriota</taxon>
        <taxon>Desulfobacteria</taxon>
        <taxon>Desulfobacterales</taxon>
        <taxon>Desulfobacteraceae</taxon>
        <taxon>Desulforapulum</taxon>
    </lineage>
</organism>
<keyword evidence="2" id="KW-1185">Reference proteome</keyword>
<evidence type="ECO:0000313" key="1">
    <source>
        <dbReference type="EMBL" id="ACN14047.1"/>
    </source>
</evidence>
<sequence length="87" mass="9901">MWNMNEVISIKYLKGYTYHISFDDHVSGEIDFSGYFDKGPIFSPLKDIQLFKKAFIEGGTIAWPNGADIAPETLYEKCKSNLSVEMV</sequence>
<dbReference type="Gene3D" id="3.30.2020.10">
    <property type="entry name" value="NE0471-like N-terminal domain"/>
    <property type="match status" value="1"/>
</dbReference>
<dbReference type="InterPro" id="IPR036782">
    <property type="entry name" value="NE0471-like_N"/>
</dbReference>
<dbReference type="InterPro" id="IPR018841">
    <property type="entry name" value="DUF2442"/>
</dbReference>
<dbReference type="STRING" id="177437.HRM2_09350"/>
<dbReference type="eggNOG" id="ENOG50337YA">
    <property type="taxonomic scope" value="Bacteria"/>
</dbReference>